<proteinExistence type="predicted"/>
<keyword evidence="2" id="KW-1185">Reference proteome</keyword>
<organism evidence="1 2">
    <name type="scientific">Novipirellula galeiformis</name>
    <dbReference type="NCBI Taxonomy" id="2528004"/>
    <lineage>
        <taxon>Bacteria</taxon>
        <taxon>Pseudomonadati</taxon>
        <taxon>Planctomycetota</taxon>
        <taxon>Planctomycetia</taxon>
        <taxon>Pirellulales</taxon>
        <taxon>Pirellulaceae</taxon>
        <taxon>Novipirellula</taxon>
    </lineage>
</organism>
<evidence type="ECO:0000313" key="2">
    <source>
        <dbReference type="Proteomes" id="UP000316304"/>
    </source>
</evidence>
<name>A0A5C6CI53_9BACT</name>
<evidence type="ECO:0000313" key="1">
    <source>
        <dbReference type="EMBL" id="TWU23011.1"/>
    </source>
</evidence>
<dbReference type="AlphaFoldDB" id="A0A5C6CI53"/>
<dbReference type="Proteomes" id="UP000316304">
    <property type="component" value="Unassembled WGS sequence"/>
</dbReference>
<protein>
    <submittedName>
        <fullName evidence="1">Uncharacterized protein</fullName>
    </submittedName>
</protein>
<comment type="caution">
    <text evidence="1">The sequence shown here is derived from an EMBL/GenBank/DDBJ whole genome shotgun (WGS) entry which is preliminary data.</text>
</comment>
<gene>
    <name evidence="1" type="ORF">Pla52o_25450</name>
</gene>
<sequence length="52" mass="5811">MIGDGASSSAMRAMTCGARTMTQKFPHHAKLAFLPPHQNDSLPHMFTTRLRR</sequence>
<accession>A0A5C6CI53</accession>
<reference evidence="1 2" key="1">
    <citation type="submission" date="2019-02" db="EMBL/GenBank/DDBJ databases">
        <title>Deep-cultivation of Planctomycetes and their phenomic and genomic characterization uncovers novel biology.</title>
        <authorList>
            <person name="Wiegand S."/>
            <person name="Jogler M."/>
            <person name="Boedeker C."/>
            <person name="Pinto D."/>
            <person name="Vollmers J."/>
            <person name="Rivas-Marin E."/>
            <person name="Kohn T."/>
            <person name="Peeters S.H."/>
            <person name="Heuer A."/>
            <person name="Rast P."/>
            <person name="Oberbeckmann S."/>
            <person name="Bunk B."/>
            <person name="Jeske O."/>
            <person name="Meyerdierks A."/>
            <person name="Storesund J.E."/>
            <person name="Kallscheuer N."/>
            <person name="Luecker S."/>
            <person name="Lage O.M."/>
            <person name="Pohl T."/>
            <person name="Merkel B.J."/>
            <person name="Hornburger P."/>
            <person name="Mueller R.-W."/>
            <person name="Bruemmer F."/>
            <person name="Labrenz M."/>
            <person name="Spormann A.M."/>
            <person name="Op Den Camp H."/>
            <person name="Overmann J."/>
            <person name="Amann R."/>
            <person name="Jetten M.S.M."/>
            <person name="Mascher T."/>
            <person name="Medema M.H."/>
            <person name="Devos D.P."/>
            <person name="Kaster A.-K."/>
            <person name="Ovreas L."/>
            <person name="Rohde M."/>
            <person name="Galperin M.Y."/>
            <person name="Jogler C."/>
        </authorList>
    </citation>
    <scope>NUCLEOTIDE SEQUENCE [LARGE SCALE GENOMIC DNA]</scope>
    <source>
        <strain evidence="1 2">Pla52o</strain>
    </source>
</reference>
<dbReference type="EMBL" id="SJPT01000004">
    <property type="protein sequence ID" value="TWU23011.1"/>
    <property type="molecule type" value="Genomic_DNA"/>
</dbReference>